<organism evidence="1 2">
    <name type="scientific">Smallanthus sonchifolius</name>
    <dbReference type="NCBI Taxonomy" id="185202"/>
    <lineage>
        <taxon>Eukaryota</taxon>
        <taxon>Viridiplantae</taxon>
        <taxon>Streptophyta</taxon>
        <taxon>Embryophyta</taxon>
        <taxon>Tracheophyta</taxon>
        <taxon>Spermatophyta</taxon>
        <taxon>Magnoliopsida</taxon>
        <taxon>eudicotyledons</taxon>
        <taxon>Gunneridae</taxon>
        <taxon>Pentapetalae</taxon>
        <taxon>asterids</taxon>
        <taxon>campanulids</taxon>
        <taxon>Asterales</taxon>
        <taxon>Asteraceae</taxon>
        <taxon>Asteroideae</taxon>
        <taxon>Heliantheae alliance</taxon>
        <taxon>Millerieae</taxon>
        <taxon>Smallanthus</taxon>
    </lineage>
</organism>
<protein>
    <submittedName>
        <fullName evidence="1">Uncharacterized protein</fullName>
    </submittedName>
</protein>
<evidence type="ECO:0000313" key="1">
    <source>
        <dbReference type="EMBL" id="KAI3712245.1"/>
    </source>
</evidence>
<gene>
    <name evidence="1" type="ORF">L1987_70796</name>
</gene>
<accession>A0ACB9ARI2</accession>
<reference evidence="2" key="1">
    <citation type="journal article" date="2022" name="Mol. Ecol. Resour.">
        <title>The genomes of chicory, endive, great burdock and yacon provide insights into Asteraceae palaeo-polyploidization history and plant inulin production.</title>
        <authorList>
            <person name="Fan W."/>
            <person name="Wang S."/>
            <person name="Wang H."/>
            <person name="Wang A."/>
            <person name="Jiang F."/>
            <person name="Liu H."/>
            <person name="Zhao H."/>
            <person name="Xu D."/>
            <person name="Zhang Y."/>
        </authorList>
    </citation>
    <scope>NUCLEOTIDE SEQUENCE [LARGE SCALE GENOMIC DNA]</scope>
    <source>
        <strain evidence="2">cv. Yunnan</strain>
    </source>
</reference>
<sequence length="244" mass="26804">MERLTGKLNNEATTNIHHEPPLNPPSSRPFEPWRRLTNDEETSVMVAALMNVITGRTNFRSSSQNSYTATMDSLLAVPLPQTCPVCGISGCLGCNFFTDDKKSTYDGNGKGNSDGNGNGVGPVRKKKNYRGVRQRPWGKWAAEIRDPRKAARVWLGTFATAEAAARAYDRAAIEFRGQRAKLNFPATDYTATPSSLPENQPSRAAGKKPVLENENLENEDWMMMITDYDGGFSDSNQSGNGGSY</sequence>
<name>A0ACB9ARI2_9ASTR</name>
<dbReference type="Proteomes" id="UP001056120">
    <property type="component" value="Linkage Group LG24"/>
</dbReference>
<comment type="caution">
    <text evidence="1">The sequence shown here is derived from an EMBL/GenBank/DDBJ whole genome shotgun (WGS) entry which is preliminary data.</text>
</comment>
<evidence type="ECO:0000313" key="2">
    <source>
        <dbReference type="Proteomes" id="UP001056120"/>
    </source>
</evidence>
<proteinExistence type="predicted"/>
<dbReference type="EMBL" id="CM042041">
    <property type="protein sequence ID" value="KAI3712245.1"/>
    <property type="molecule type" value="Genomic_DNA"/>
</dbReference>
<reference evidence="1 2" key="2">
    <citation type="journal article" date="2022" name="Mol. Ecol. Resour.">
        <title>The genomes of chicory, endive, great burdock and yacon provide insights into Asteraceae paleo-polyploidization history and plant inulin production.</title>
        <authorList>
            <person name="Fan W."/>
            <person name="Wang S."/>
            <person name="Wang H."/>
            <person name="Wang A."/>
            <person name="Jiang F."/>
            <person name="Liu H."/>
            <person name="Zhao H."/>
            <person name="Xu D."/>
            <person name="Zhang Y."/>
        </authorList>
    </citation>
    <scope>NUCLEOTIDE SEQUENCE [LARGE SCALE GENOMIC DNA]</scope>
    <source>
        <strain evidence="2">cv. Yunnan</strain>
        <tissue evidence="1">Leaves</tissue>
    </source>
</reference>
<keyword evidence="2" id="KW-1185">Reference proteome</keyword>